<evidence type="ECO:0000256" key="4">
    <source>
        <dbReference type="ARBA" id="ARBA00022801"/>
    </source>
</evidence>
<keyword evidence="8" id="KW-1185">Reference proteome</keyword>
<dbReference type="InterPro" id="IPR019826">
    <property type="entry name" value="Carboxylesterase_B_AS"/>
</dbReference>
<evidence type="ECO:0000256" key="2">
    <source>
        <dbReference type="ARBA" id="ARBA00010515"/>
    </source>
</evidence>
<proteinExistence type="inferred from homology"/>
<dbReference type="SUPFAM" id="SSF53474">
    <property type="entry name" value="alpha/beta-Hydrolases"/>
    <property type="match status" value="2"/>
</dbReference>
<dbReference type="InterPro" id="IPR051093">
    <property type="entry name" value="Neuroligin/BSAL"/>
</dbReference>
<name>A0ABN8NJJ6_9CNID</name>
<dbReference type="PROSITE" id="PS00941">
    <property type="entry name" value="CARBOXYLESTERASE_B_2"/>
    <property type="match status" value="2"/>
</dbReference>
<evidence type="ECO:0000256" key="3">
    <source>
        <dbReference type="ARBA" id="ARBA00022729"/>
    </source>
</evidence>
<sequence length="1069" mass="117552">MKFRLFFIWITVSCSVFFVSQFSRAEPDSSILRSPVVQTESGAFVGKIEAVEHGETVYEYLGIPYAEPPVGELRFVAPKPAKPWSGNKEATEFGPECPQTAVPIPGLVLTEKDEKNEDCLFLNVFVPSSTKPNDTKAVMVWIHGGGFQYGSSNIYRGGVLAAFNDVIIVTLNYRLGVLGFINAPGTDVKGNYGMLDQVLALKWVQNNIANFGGDPNKVTIFGESAGGVSVSLHLISPLSKGLFQRAIMHSGVSSMPSFSGKVIKPIQLEWYAKRINCSLGSDIVECVRSKSVEDIVSVQSLFLLERYIGPQDIIGPIVDGEFLPDLPVNLFETGKFHDVDVISGVASNEGALFAMMMPPDLVKDGVERTVFESFVRYELFYSDFQGKSPLIEDLIIFQYTDHADPLNKIAIRQSLMDCASDAMFVAPAIKEAKKLAKAGRLPRVYVFDHRPTFAGTPEWMGVIHGIDIPFTFGFAFMEKTRLSPIRETFLENFTAIEKVFSLQVMKMFTDFAKYGTPNPPESGPTAVAWPHFTMEEQEYLVLDVKPRVKRRYKAENMAFWNEMIPKVSNFLENNCLNCEPFFLLIEMGFLLSNLLICTFVTVVPALKTTQAEGGQKLRSPVVQTDSGAVVGNAETLPLGQSVYEYLGIPYAEAPVGDARFAAPQPVKPWSGIKETMEFGASCLMPFVPGMTNSMGSEDCLFLNVFVPSTIKPEEKMAVMVWIHGGAFSMGSSSGYYGGVLAAFNDVIVVSINYRLGVNGFFNVPDTDVKGNYGMLDQVLALRWIQSNIASFGGDPTRVTIFGQSAGGMSVSLHLVSPLSKGLFHRAIVQSGPSSTPLFCGKVTKPLQLEAFAKAINCSLGNNVVECARGKTVEEILKGQMAITMGSYKGPLDIVGPIVDGEFLPDLPENLFGAGNFNDVDVIMGFTSNEGALLPLIRPPELFKDGVEKEFFETVVREELLYSRELKNSLVEDLILFEYTNHDDPGNKHALRQLLMDSFTDSGFVSPAVWEARALAKARRPPYVYKFNHRAECSPLPEWMGVAHGMDIAFVLGAPFKGLSEPYVNVLSTK</sequence>
<organism evidence="7 8">
    <name type="scientific">Porites lobata</name>
    <dbReference type="NCBI Taxonomy" id="104759"/>
    <lineage>
        <taxon>Eukaryota</taxon>
        <taxon>Metazoa</taxon>
        <taxon>Cnidaria</taxon>
        <taxon>Anthozoa</taxon>
        <taxon>Hexacorallia</taxon>
        <taxon>Scleractinia</taxon>
        <taxon>Fungiina</taxon>
        <taxon>Poritidae</taxon>
        <taxon>Porites</taxon>
    </lineage>
</organism>
<feature type="signal peptide" evidence="5">
    <location>
        <begin position="1"/>
        <end position="25"/>
    </location>
</feature>
<gene>
    <name evidence="7" type="ORF">PLOB_00016702</name>
</gene>
<comment type="similarity">
    <text evidence="1">Belongs to the type-B carboxylesterase/lipase family.</text>
</comment>
<reference evidence="7 8" key="1">
    <citation type="submission" date="2022-05" db="EMBL/GenBank/DDBJ databases">
        <authorList>
            <consortium name="Genoscope - CEA"/>
            <person name="William W."/>
        </authorList>
    </citation>
    <scope>NUCLEOTIDE SEQUENCE [LARGE SCALE GENOMIC DNA]</scope>
</reference>
<feature type="domain" description="Carboxylesterase type B" evidence="6">
    <location>
        <begin position="619"/>
        <end position="1056"/>
    </location>
</feature>
<dbReference type="InterPro" id="IPR002168">
    <property type="entry name" value="Lipase_GDXG_HIS_AS"/>
</dbReference>
<dbReference type="Proteomes" id="UP001159405">
    <property type="component" value="Unassembled WGS sequence"/>
</dbReference>
<keyword evidence="4" id="KW-0378">Hydrolase</keyword>
<dbReference type="EMBL" id="CALNXK010000020">
    <property type="protein sequence ID" value="CAH3107532.1"/>
    <property type="molecule type" value="Genomic_DNA"/>
</dbReference>
<dbReference type="InterPro" id="IPR029058">
    <property type="entry name" value="AB_hydrolase_fold"/>
</dbReference>
<accession>A0ABN8NJJ6</accession>
<evidence type="ECO:0000313" key="7">
    <source>
        <dbReference type="EMBL" id="CAH3107532.1"/>
    </source>
</evidence>
<dbReference type="Gene3D" id="3.40.50.1820">
    <property type="entry name" value="alpha/beta hydrolase"/>
    <property type="match status" value="2"/>
</dbReference>
<evidence type="ECO:0000313" key="8">
    <source>
        <dbReference type="Proteomes" id="UP001159405"/>
    </source>
</evidence>
<evidence type="ECO:0000256" key="5">
    <source>
        <dbReference type="SAM" id="SignalP"/>
    </source>
</evidence>
<dbReference type="Pfam" id="PF00135">
    <property type="entry name" value="COesterase"/>
    <property type="match status" value="2"/>
</dbReference>
<evidence type="ECO:0000256" key="1">
    <source>
        <dbReference type="ARBA" id="ARBA00005964"/>
    </source>
</evidence>
<dbReference type="CDD" id="cd00312">
    <property type="entry name" value="Esterase_lipase"/>
    <property type="match status" value="1"/>
</dbReference>
<comment type="caution">
    <text evidence="7">The sequence shown here is derived from an EMBL/GenBank/DDBJ whole genome shotgun (WGS) entry which is preliminary data.</text>
</comment>
<dbReference type="InterPro" id="IPR002018">
    <property type="entry name" value="CarbesteraseB"/>
</dbReference>
<dbReference type="PROSITE" id="PS00122">
    <property type="entry name" value="CARBOXYLESTERASE_B_1"/>
    <property type="match status" value="2"/>
</dbReference>
<dbReference type="PANTHER" id="PTHR43903">
    <property type="entry name" value="NEUROLIGIN"/>
    <property type="match status" value="1"/>
</dbReference>
<feature type="domain" description="Carboxylesterase type B" evidence="6">
    <location>
        <begin position="34"/>
        <end position="560"/>
    </location>
</feature>
<evidence type="ECO:0000259" key="6">
    <source>
        <dbReference type="Pfam" id="PF00135"/>
    </source>
</evidence>
<feature type="chain" id="PRO_5047002980" description="Carboxylesterase type B domain-containing protein" evidence="5">
    <location>
        <begin position="26"/>
        <end position="1069"/>
    </location>
</feature>
<keyword evidence="3 5" id="KW-0732">Signal</keyword>
<protein>
    <recommendedName>
        <fullName evidence="6">Carboxylesterase type B domain-containing protein</fullName>
    </recommendedName>
</protein>
<dbReference type="InterPro" id="IPR019819">
    <property type="entry name" value="Carboxylesterase_B_CS"/>
</dbReference>
<dbReference type="PROSITE" id="PS01173">
    <property type="entry name" value="LIPASE_GDXG_HIS"/>
    <property type="match status" value="1"/>
</dbReference>
<comment type="similarity">
    <text evidence="2">Belongs to the 'GDXG' lipolytic enzyme family.</text>
</comment>